<dbReference type="Proteomes" id="UP000030700">
    <property type="component" value="Unassembled WGS sequence"/>
</dbReference>
<accession>A0A0S6VXV2</accession>
<dbReference type="Pfam" id="PF13565">
    <property type="entry name" value="HTH_32"/>
    <property type="match status" value="1"/>
</dbReference>
<organism evidence="1 2">
    <name type="scientific">Candidatus Moduliflexus flocculans</name>
    <dbReference type="NCBI Taxonomy" id="1499966"/>
    <lineage>
        <taxon>Bacteria</taxon>
        <taxon>Candidatus Moduliflexota</taxon>
        <taxon>Candidatus Moduliflexia</taxon>
        <taxon>Candidatus Moduliflexales</taxon>
        <taxon>Candidatus Moduliflexaceae</taxon>
    </lineage>
</organism>
<dbReference type="InterPro" id="IPR009057">
    <property type="entry name" value="Homeodomain-like_sf"/>
</dbReference>
<dbReference type="STRING" id="1499966.U14_01914"/>
<dbReference type="SUPFAM" id="SSF46689">
    <property type="entry name" value="Homeodomain-like"/>
    <property type="match status" value="1"/>
</dbReference>
<protein>
    <submittedName>
        <fullName evidence="1">Transposase</fullName>
    </submittedName>
</protein>
<reference evidence="1 2" key="1">
    <citation type="journal article" date="2015" name="PeerJ">
        <title>First genomic representation of candidate bacterial phylum KSB3 points to enhanced environmental sensing as a trigger of wastewater bulking.</title>
        <authorList>
            <person name="Sekiguchi Y."/>
            <person name="Ohashi A."/>
            <person name="Parks D.H."/>
            <person name="Yamauchi T."/>
            <person name="Tyson G.W."/>
            <person name="Hugenholtz P."/>
        </authorList>
    </citation>
    <scope>NUCLEOTIDE SEQUENCE [LARGE SCALE GENOMIC DNA]</scope>
</reference>
<name>A0A0S6VXV2_9BACT</name>
<keyword evidence="2" id="KW-1185">Reference proteome</keyword>
<proteinExistence type="predicted"/>
<dbReference type="AlphaFoldDB" id="A0A0S6VXV2"/>
<gene>
    <name evidence="1" type="ORF">U14_01914</name>
</gene>
<dbReference type="HOGENOM" id="CLU_041125_5_1_0"/>
<dbReference type="EMBL" id="DF820456">
    <property type="protein sequence ID" value="GAK50681.1"/>
    <property type="molecule type" value="Genomic_DNA"/>
</dbReference>
<evidence type="ECO:0000313" key="2">
    <source>
        <dbReference type="Proteomes" id="UP000030700"/>
    </source>
</evidence>
<sequence length="143" mass="15734">MSDKKFSIQLSQEERQHLHRLISTGREAARAINRARILLLADTGHADPSIAEDIGGCLATVANTRRRYCQDGLDAVLTERARPGQPRKLDGHGEARLTALACSDPPDGHARWTMTLLADRLVELQVVETISAATVQRTLKKTT</sequence>
<evidence type="ECO:0000313" key="1">
    <source>
        <dbReference type="EMBL" id="GAK50681.1"/>
    </source>
</evidence>